<keyword evidence="1" id="KW-0479">Metal-binding</keyword>
<keyword evidence="2" id="KW-0863">Zinc-finger</keyword>
<dbReference type="GO" id="GO:0005689">
    <property type="term" value="C:U12-type spliceosomal complex"/>
    <property type="evidence" value="ECO:0007669"/>
    <property type="project" value="TreeGrafter"/>
</dbReference>
<proteinExistence type="predicted"/>
<dbReference type="GO" id="GO:0008270">
    <property type="term" value="F:zinc ion binding"/>
    <property type="evidence" value="ECO:0007669"/>
    <property type="project" value="UniProtKB-KW"/>
</dbReference>
<feature type="region of interest" description="Disordered" evidence="4">
    <location>
        <begin position="347"/>
        <end position="466"/>
    </location>
</feature>
<dbReference type="GO" id="GO:0005829">
    <property type="term" value="C:cytosol"/>
    <property type="evidence" value="ECO:0007669"/>
    <property type="project" value="TreeGrafter"/>
</dbReference>
<dbReference type="PANTHER" id="PTHR21402:SF10">
    <property type="entry name" value="U11_U12 SMALL NUCLEAR RIBONUCLEOPROTEIN 48 KDA PROTEIN"/>
    <property type="match status" value="1"/>
</dbReference>
<dbReference type="SUPFAM" id="SSF57667">
    <property type="entry name" value="beta-beta-alpha zinc fingers"/>
    <property type="match status" value="1"/>
</dbReference>
<evidence type="ECO:0000256" key="3">
    <source>
        <dbReference type="ARBA" id="ARBA00022833"/>
    </source>
</evidence>
<dbReference type="Pfam" id="PF05253">
    <property type="entry name" value="zf-U11-48K"/>
    <property type="match status" value="1"/>
</dbReference>
<gene>
    <name evidence="6" type="ORF">ALC57_11285</name>
</gene>
<evidence type="ECO:0000256" key="1">
    <source>
        <dbReference type="ARBA" id="ARBA00022723"/>
    </source>
</evidence>
<dbReference type="PANTHER" id="PTHR21402">
    <property type="entry name" value="GAMETOCYTE SPECIFIC FACTOR 1-RELATED"/>
    <property type="match status" value="1"/>
</dbReference>
<accession>A0A195DU29</accession>
<keyword evidence="6" id="KW-0687">Ribonucleoprotein</keyword>
<dbReference type="InterPro" id="IPR036236">
    <property type="entry name" value="Znf_C2H2_sf"/>
</dbReference>
<dbReference type="STRING" id="471704.A0A195DU29"/>
<keyword evidence="3" id="KW-0862">Zinc</keyword>
<reference evidence="6 7" key="1">
    <citation type="submission" date="2015-09" db="EMBL/GenBank/DDBJ databases">
        <title>Trachymyrmex cornetzi WGS genome.</title>
        <authorList>
            <person name="Nygaard S."/>
            <person name="Hu H."/>
            <person name="Boomsma J."/>
            <person name="Zhang G."/>
        </authorList>
    </citation>
    <scope>NUCLEOTIDE SEQUENCE [LARGE SCALE GENOMIC DNA]</scope>
    <source>
        <strain evidence="6">Tcor2-1</strain>
        <tissue evidence="6">Whole body</tissue>
    </source>
</reference>
<protein>
    <submittedName>
        <fullName evidence="6">U11/U12 small nuclear ribonucleoprotein 48 kDa protein</fullName>
    </submittedName>
</protein>
<dbReference type="GO" id="GO:0005654">
    <property type="term" value="C:nucleoplasm"/>
    <property type="evidence" value="ECO:0007669"/>
    <property type="project" value="TreeGrafter"/>
</dbReference>
<evidence type="ECO:0000259" key="5">
    <source>
        <dbReference type="PROSITE" id="PS51800"/>
    </source>
</evidence>
<dbReference type="EMBL" id="KQ980341">
    <property type="protein sequence ID" value="KYN16415.1"/>
    <property type="molecule type" value="Genomic_DNA"/>
</dbReference>
<dbReference type="PROSITE" id="PS51800">
    <property type="entry name" value="ZF_CHHC_U11_48K"/>
    <property type="match status" value="1"/>
</dbReference>
<dbReference type="InterPro" id="IPR051591">
    <property type="entry name" value="UPF0224_FAM112_RNA_Proc"/>
</dbReference>
<evidence type="ECO:0000313" key="6">
    <source>
        <dbReference type="EMBL" id="KYN16415.1"/>
    </source>
</evidence>
<feature type="compositionally biased region" description="Basic and acidic residues" evidence="4">
    <location>
        <begin position="369"/>
        <end position="394"/>
    </location>
</feature>
<feature type="compositionally biased region" description="Basic and acidic residues" evidence="4">
    <location>
        <begin position="438"/>
        <end position="450"/>
    </location>
</feature>
<name>A0A195DU29_9HYME</name>
<sequence>MFGLSFGFARRHGFRSDGRRDGRGREVGNRAQRVAVGAGGDLLPAYGGVRRCHDAGSPMNGLMERAGRATQRARLTKRASSPQISSAMPKGHEKEKATLDKEYFTCPYDPSHRLTEASLNDHLVSCQWKAEGYGKLDVPLSEPTLPEDSPFCIKFDEPLQEQILRNAKEQNSAMQTARNFLLFFFMIVLQLYEKNKFLTLIIGMGERLVPRTSDRIVIDFTSDEKKALYDYVIANTAKPDIGEDIANINNLEPQEKEDKELSFLELLIQERNLKRRRVKHKGVHTNKRSYIEILREVINQQMEIFVDYVSEQSNSGHVTDVHNTETVDLNYEQVQDRTESLYKVFHSSRNNDEYNSKERNGHHHKKKREHSEERNYHRSRERDRQKRYSDETDRKHKHEHRNIEISSHSRERKSHKKDKYRSKNKHKDKYHEKKHKSGDRDKSSERDSKHNDHKRARKDKSKEYQL</sequence>
<dbReference type="AlphaFoldDB" id="A0A195DU29"/>
<evidence type="ECO:0000313" key="7">
    <source>
        <dbReference type="Proteomes" id="UP000078492"/>
    </source>
</evidence>
<feature type="compositionally biased region" description="Basic residues" evidence="4">
    <location>
        <begin position="410"/>
        <end position="437"/>
    </location>
</feature>
<keyword evidence="7" id="KW-1185">Reference proteome</keyword>
<evidence type="ECO:0000256" key="2">
    <source>
        <dbReference type="ARBA" id="ARBA00022771"/>
    </source>
</evidence>
<feature type="compositionally biased region" description="Basic and acidic residues" evidence="4">
    <location>
        <begin position="349"/>
        <end position="359"/>
    </location>
</feature>
<dbReference type="Proteomes" id="UP000078492">
    <property type="component" value="Unassembled WGS sequence"/>
</dbReference>
<organism evidence="6 7">
    <name type="scientific">Trachymyrmex cornetzi</name>
    <dbReference type="NCBI Taxonomy" id="471704"/>
    <lineage>
        <taxon>Eukaryota</taxon>
        <taxon>Metazoa</taxon>
        <taxon>Ecdysozoa</taxon>
        <taxon>Arthropoda</taxon>
        <taxon>Hexapoda</taxon>
        <taxon>Insecta</taxon>
        <taxon>Pterygota</taxon>
        <taxon>Neoptera</taxon>
        <taxon>Endopterygota</taxon>
        <taxon>Hymenoptera</taxon>
        <taxon>Apocrita</taxon>
        <taxon>Aculeata</taxon>
        <taxon>Formicoidea</taxon>
        <taxon>Formicidae</taxon>
        <taxon>Myrmicinae</taxon>
        <taxon>Trachymyrmex</taxon>
    </lineage>
</organism>
<feature type="domain" description="CHHC U11-48K-type" evidence="5">
    <location>
        <begin position="103"/>
        <end position="130"/>
    </location>
</feature>
<dbReference type="InterPro" id="IPR022776">
    <property type="entry name" value="TRM13/UPF0224_CHHC_Znf_dom"/>
</dbReference>
<evidence type="ECO:0000256" key="4">
    <source>
        <dbReference type="SAM" id="MobiDB-lite"/>
    </source>
</evidence>